<dbReference type="InterPro" id="IPR018337">
    <property type="entry name" value="Cell_wall/Cho-bd_repeat"/>
</dbReference>
<feature type="repeat" description="Cell wall-binding" evidence="4">
    <location>
        <begin position="1267"/>
        <end position="1286"/>
    </location>
</feature>
<dbReference type="GO" id="GO:0004553">
    <property type="term" value="F:hydrolase activity, hydrolyzing O-glycosyl compounds"/>
    <property type="evidence" value="ECO:0007669"/>
    <property type="project" value="InterPro"/>
</dbReference>
<feature type="region of interest" description="Disordered" evidence="5">
    <location>
        <begin position="1011"/>
        <end position="1102"/>
    </location>
</feature>
<dbReference type="SUPFAM" id="SSF51445">
    <property type="entry name" value="(Trans)glycosidases"/>
    <property type="match status" value="1"/>
</dbReference>
<name>A0AB74VCH3_CLOBE</name>
<dbReference type="Pfam" id="PF19127">
    <property type="entry name" value="Choline_bind_3"/>
    <property type="match status" value="2"/>
</dbReference>
<keyword evidence="2" id="KW-0677">Repeat</keyword>
<protein>
    <submittedName>
        <fullName evidence="8">Glycoside hydrolase family 3 C-terminal domain-containing protein</fullName>
    </submittedName>
</protein>
<dbReference type="EMBL" id="CP073653">
    <property type="protein sequence ID" value="QUN34102.1"/>
    <property type="molecule type" value="Genomic_DNA"/>
</dbReference>
<evidence type="ECO:0000313" key="8">
    <source>
        <dbReference type="EMBL" id="QUN34102.1"/>
    </source>
</evidence>
<dbReference type="Gene3D" id="3.40.50.1700">
    <property type="entry name" value="Glycoside hydrolase family 3 C-terminal domain"/>
    <property type="match status" value="1"/>
</dbReference>
<feature type="region of interest" description="Disordered" evidence="5">
    <location>
        <begin position="1198"/>
        <end position="1247"/>
    </location>
</feature>
<dbReference type="GeneID" id="66346753"/>
<organism evidence="8 9">
    <name type="scientific">Clostridium beijerinckii</name>
    <name type="common">Clostridium MP</name>
    <dbReference type="NCBI Taxonomy" id="1520"/>
    <lineage>
        <taxon>Bacteria</taxon>
        <taxon>Bacillati</taxon>
        <taxon>Bacillota</taxon>
        <taxon>Clostridia</taxon>
        <taxon>Eubacteriales</taxon>
        <taxon>Clostridiaceae</taxon>
        <taxon>Clostridium</taxon>
    </lineage>
</organism>
<dbReference type="InterPro" id="IPR002772">
    <property type="entry name" value="Glyco_hydro_3_C"/>
</dbReference>
<evidence type="ECO:0000256" key="5">
    <source>
        <dbReference type="SAM" id="MobiDB-lite"/>
    </source>
</evidence>
<dbReference type="Gene3D" id="3.20.20.300">
    <property type="entry name" value="Glycoside hydrolase, family 3, N-terminal domain"/>
    <property type="match status" value="1"/>
</dbReference>
<keyword evidence="6" id="KW-0732">Signal</keyword>
<evidence type="ECO:0000313" key="9">
    <source>
        <dbReference type="Proteomes" id="UP000679373"/>
    </source>
</evidence>
<dbReference type="Pfam" id="PF01915">
    <property type="entry name" value="Glyco_hydro_3_C"/>
    <property type="match status" value="1"/>
</dbReference>
<feature type="chain" id="PRO_5044494888" evidence="6">
    <location>
        <begin position="28"/>
        <end position="1389"/>
    </location>
</feature>
<dbReference type="Gene3D" id="2.10.270.10">
    <property type="entry name" value="Cholin Binding"/>
    <property type="match status" value="1"/>
</dbReference>
<dbReference type="SMART" id="SM01217">
    <property type="entry name" value="Fn3_like"/>
    <property type="match status" value="1"/>
</dbReference>
<dbReference type="Gene3D" id="2.60.40.10">
    <property type="entry name" value="Immunoglobulins"/>
    <property type="match status" value="1"/>
</dbReference>
<dbReference type="RefSeq" id="WP_077868439.1">
    <property type="nucleotide sequence ID" value="NZ_BKAK01000046.1"/>
</dbReference>
<proteinExistence type="inferred from homology"/>
<accession>A0AB74VCH3</accession>
<feature type="repeat" description="Cell wall-binding" evidence="4">
    <location>
        <begin position="1329"/>
        <end position="1349"/>
    </location>
</feature>
<evidence type="ECO:0000256" key="3">
    <source>
        <dbReference type="ARBA" id="ARBA00022801"/>
    </source>
</evidence>
<comment type="similarity">
    <text evidence="1">Belongs to the glycosyl hydrolase 3 family.</text>
</comment>
<dbReference type="PROSITE" id="PS51170">
    <property type="entry name" value="CW"/>
    <property type="match status" value="5"/>
</dbReference>
<dbReference type="Pfam" id="PF14310">
    <property type="entry name" value="Fn3-like"/>
    <property type="match status" value="1"/>
</dbReference>
<dbReference type="InterPro" id="IPR036881">
    <property type="entry name" value="Glyco_hydro_3_C_sf"/>
</dbReference>
<dbReference type="GO" id="GO:0005975">
    <property type="term" value="P:carbohydrate metabolic process"/>
    <property type="evidence" value="ECO:0007669"/>
    <property type="project" value="InterPro"/>
</dbReference>
<evidence type="ECO:0000256" key="4">
    <source>
        <dbReference type="PROSITE-ProRule" id="PRU00591"/>
    </source>
</evidence>
<dbReference type="Proteomes" id="UP000679373">
    <property type="component" value="Chromosome"/>
</dbReference>
<keyword evidence="9" id="KW-1185">Reference proteome</keyword>
<evidence type="ECO:0000256" key="1">
    <source>
        <dbReference type="ARBA" id="ARBA00005336"/>
    </source>
</evidence>
<feature type="compositionally biased region" description="Low complexity" evidence="5">
    <location>
        <begin position="1011"/>
        <end position="1038"/>
    </location>
</feature>
<dbReference type="InterPro" id="IPR026891">
    <property type="entry name" value="Fn3-like"/>
</dbReference>
<evidence type="ECO:0000259" key="7">
    <source>
        <dbReference type="SMART" id="SM01217"/>
    </source>
</evidence>
<dbReference type="InterPro" id="IPR017853">
    <property type="entry name" value="GH"/>
</dbReference>
<dbReference type="InterPro" id="IPR036962">
    <property type="entry name" value="Glyco_hydro_3_N_sf"/>
</dbReference>
<gene>
    <name evidence="8" type="ORF">KEC93_19480</name>
</gene>
<feature type="compositionally biased region" description="Polar residues" evidence="5">
    <location>
        <begin position="1040"/>
        <end position="1050"/>
    </location>
</feature>
<feature type="compositionally biased region" description="Low complexity" evidence="5">
    <location>
        <begin position="1204"/>
        <end position="1244"/>
    </location>
</feature>
<reference evidence="8" key="1">
    <citation type="submission" date="2021-04" db="EMBL/GenBank/DDBJ databases">
        <title>Complete genome sequence of the type strain Clostridium beijerinckii NRRL B-598.</title>
        <authorList>
            <person name="Sedlar K."/>
            <person name="Branska B."/>
            <person name="Bezdicek M."/>
            <person name="Nykrynova M."/>
            <person name="Lengerova M."/>
            <person name="Skutkova H."/>
            <person name="Patakova P."/>
        </authorList>
    </citation>
    <scope>NUCLEOTIDE SEQUENCE</scope>
    <source>
        <strain evidence="8">DSM 791</strain>
    </source>
</reference>
<sequence>MKRKLILSKLTASAVACTMFVTTCVTSFVSAYTSAYGATTSNAVTEREKKNANLSMKAATEGMVLLQNKNNALPIVSKGNVALFGGGAIKTLKGGAGAGNVNERYDVSVADALEKAGYNITSSQWLDNYQKTFDQGQADWNEKNKNNPYKDYLAPYNLPDYNLTDDDIEASSNADTAIYVISRMSGEGTDRTGKKGDYYLTDEEYANIKKMAESFKNSIVLLNVGGIIDTKFAREIPELDSVLLMSQAGMESGTAAVKVLDGEVTPSGKLTDTWAENYSDYPSSKTFSSNDKNTDQEDYKEDIYVGYRYFDSFNVKPAYEFGYGLSYTTFNMNVVSVEADEKHVTVKVNVKNTGNYSGKEVAQVYFSAPSGKLDKPYQELAGYGKTDLLAPGQSQTITISYDTSEMSSYSEDDAAYIMEKGNYIIRVGNSSRNTHVGAVLTLDETVTTEQLSNQMKTDKSVQALSDKGVTPYSYAEEGNEIANAQKIQLYSQALDLIDGNNESKYDDETVTTYIANDAGKKETTTDAAANYKDVETDETIDENKNSTLDNVSNDMNIEKFLYVDNVDDTSAFKYDDNGAAIFDVSNSDETQSKSIMENKTLKNSVDNIETPSYKEIRENIDVKKDATLYDVYNKDITMEQFVAGLSTEKLANIVNGIGTAVSQTPVVGAQSNAVAGGAGETTGDYYETDGIPNIVLADGPAGLRLTKQYDKDGKTWYQYATAWPIGTLLAQTWDLDLMEEVHNAIGDEMVEFGVTLWLAPGMNIHRDPFCGRNFEYYSEDPFITGTMGLAATKGVQSHPGIGVTIKHFAANNQENNRNLVNETISERALREIYLKGFEMAIKGGQPMSIMTAFNKINGVFAGANYDLVTDIARGEWKFDGVVMTDWYSKAKPDESMHSGNDLIMPGATQDAIIKAVSDYIPAFNEDGYVASKTVYDYYGKGTSVEQWNDFTPSSDGDTTISTIVKKGIPLNDKVIEMINDGKASVEFAKSDAETTIETSFDNVQALLNTAASTDDTTTSPAGDETASTDDTTTSPAGDETASTDNTTTSPAGDETASTDDTTTSPAGDETASTGDTTTSPVGDETAPIGDTTTQPTEEQPEIIHPAEIATTTDAAVEVTLDPMTDTSRDRIVTYYGKYVDNNTIYLGDLQKSAMNVLNIIMQSTQFEKMYKDKGVKAKSYTEKYNDLKNYMTFDKGEITKDENGSGNNGSSGSSSHHHSSGSYSTSGDTSTTSNSNNANSNDTTAKNKWSKNLDGTWSFVNSNGEKATGWVQDGNSWYHLDQSGNMQTGWLKDADGSWYYLNNNGAMTTGWFKDTDGKWYYLSDNGSMKTGWLKDIDGNWYYLDNNGSMKTGWLKDANEKWYYLNTNGEMAVDTVIDGYTIDSSGSWIS</sequence>
<dbReference type="SUPFAM" id="SSF69360">
    <property type="entry name" value="Cell wall binding repeat"/>
    <property type="match status" value="1"/>
</dbReference>
<feature type="repeat" description="Cell wall-binding" evidence="4">
    <location>
        <begin position="1287"/>
        <end position="1307"/>
    </location>
</feature>
<feature type="signal peptide" evidence="6">
    <location>
        <begin position="1"/>
        <end position="27"/>
    </location>
</feature>
<dbReference type="PRINTS" id="PR00133">
    <property type="entry name" value="GLHYDRLASE3"/>
</dbReference>
<feature type="compositionally biased region" description="Low complexity" evidence="5">
    <location>
        <begin position="1051"/>
        <end position="1068"/>
    </location>
</feature>
<dbReference type="InterPro" id="IPR050288">
    <property type="entry name" value="Cellulose_deg_GH3"/>
</dbReference>
<dbReference type="InterPro" id="IPR013783">
    <property type="entry name" value="Ig-like_fold"/>
</dbReference>
<feature type="compositionally biased region" description="Polar residues" evidence="5">
    <location>
        <begin position="1070"/>
        <end position="1080"/>
    </location>
</feature>
<dbReference type="PANTHER" id="PTHR42715">
    <property type="entry name" value="BETA-GLUCOSIDASE"/>
    <property type="match status" value="1"/>
</dbReference>
<dbReference type="Pfam" id="PF00933">
    <property type="entry name" value="Glyco_hydro_3"/>
    <property type="match status" value="1"/>
</dbReference>
<dbReference type="SUPFAM" id="SSF52279">
    <property type="entry name" value="Beta-D-glucan exohydrolase, C-terminal domain"/>
    <property type="match status" value="1"/>
</dbReference>
<keyword evidence="3 8" id="KW-0378">Hydrolase</keyword>
<evidence type="ECO:0000256" key="2">
    <source>
        <dbReference type="ARBA" id="ARBA00022737"/>
    </source>
</evidence>
<feature type="domain" description="Fibronectin type III-like" evidence="7">
    <location>
        <begin position="360"/>
        <end position="431"/>
    </location>
</feature>
<feature type="repeat" description="Cell wall-binding" evidence="4">
    <location>
        <begin position="1350"/>
        <end position="1370"/>
    </location>
</feature>
<dbReference type="PANTHER" id="PTHR42715:SF10">
    <property type="entry name" value="BETA-GLUCOSIDASE"/>
    <property type="match status" value="1"/>
</dbReference>
<evidence type="ECO:0000256" key="6">
    <source>
        <dbReference type="SAM" id="SignalP"/>
    </source>
</evidence>
<dbReference type="InterPro" id="IPR001764">
    <property type="entry name" value="Glyco_hydro_3_N"/>
</dbReference>
<feature type="repeat" description="Cell wall-binding" evidence="4">
    <location>
        <begin position="1308"/>
        <end position="1328"/>
    </location>
</feature>